<dbReference type="PANTHER" id="PTHR45947">
    <property type="entry name" value="SULFOQUINOVOSYL TRANSFERASE SQD2"/>
    <property type="match status" value="1"/>
</dbReference>
<feature type="domain" description="Glycosyltransferase subfamily 4-like N-terminal" evidence="2">
    <location>
        <begin position="21"/>
        <end position="52"/>
    </location>
</feature>
<feature type="domain" description="Glycosyl transferase family 1" evidence="1">
    <location>
        <begin position="60"/>
        <end position="215"/>
    </location>
</feature>
<gene>
    <name evidence="3" type="ORF">MNV_210051</name>
</gene>
<protein>
    <submittedName>
        <fullName evidence="3">Glycosyltransferase</fullName>
    </submittedName>
</protein>
<sequence length="246" mass="26865">MARFFGKLIEHLVSKLSCDSIAVSAATKNNLESIGVESENIHIIPNGIDIERIEQTVPSSDGCDILFAGRLIKEKNVDMLLEAVNHLRQTVPDIKCHIIGDGPEKERLIGLACERGLLDNVKFSGFMGYDEIIACMKSSKVLVLPSTREGFGMVVIEAFACGVPVITVKNQRNAASMLVSEGTGFVVGTDAGELSDAIRTIITDGVLRKKMSSAALDASRAYDWDMMVSELTHFYMELIQDYHPIG</sequence>
<reference evidence="4" key="1">
    <citation type="submission" date="2017-06" db="EMBL/GenBank/DDBJ databases">
        <authorList>
            <person name="Cremers G."/>
        </authorList>
    </citation>
    <scope>NUCLEOTIDE SEQUENCE [LARGE SCALE GENOMIC DNA]</scope>
</reference>
<dbReference type="Pfam" id="PF13439">
    <property type="entry name" value="Glyco_transf_4"/>
    <property type="match status" value="1"/>
</dbReference>
<evidence type="ECO:0000259" key="2">
    <source>
        <dbReference type="Pfam" id="PF13439"/>
    </source>
</evidence>
<dbReference type="PANTHER" id="PTHR45947:SF3">
    <property type="entry name" value="SULFOQUINOVOSYL TRANSFERASE SQD2"/>
    <property type="match status" value="1"/>
</dbReference>
<proteinExistence type="predicted"/>
<dbReference type="Gene3D" id="3.40.50.2000">
    <property type="entry name" value="Glycogen Phosphorylase B"/>
    <property type="match status" value="2"/>
</dbReference>
<dbReference type="GO" id="GO:0016757">
    <property type="term" value="F:glycosyltransferase activity"/>
    <property type="evidence" value="ECO:0007669"/>
    <property type="project" value="InterPro"/>
</dbReference>
<dbReference type="RefSeq" id="WP_257000010.1">
    <property type="nucleotide sequence ID" value="NZ_FZMP01000124.1"/>
</dbReference>
<dbReference type="AlphaFoldDB" id="A0A284VNU8"/>
<evidence type="ECO:0000313" key="3">
    <source>
        <dbReference type="EMBL" id="SNQ60944.1"/>
    </source>
</evidence>
<organism evidence="3 4">
    <name type="scientific">Candidatus Methanoperedens nitratireducens</name>
    <dbReference type="NCBI Taxonomy" id="1392998"/>
    <lineage>
        <taxon>Archaea</taxon>
        <taxon>Methanobacteriati</taxon>
        <taxon>Methanobacteriota</taxon>
        <taxon>Stenosarchaea group</taxon>
        <taxon>Methanomicrobia</taxon>
        <taxon>Methanosarcinales</taxon>
        <taxon>ANME-2 cluster</taxon>
        <taxon>Candidatus Methanoperedentaceae</taxon>
        <taxon>Candidatus Methanoperedens</taxon>
    </lineage>
</organism>
<name>A0A284VNU8_9EURY</name>
<dbReference type="CDD" id="cd03801">
    <property type="entry name" value="GT4_PimA-like"/>
    <property type="match status" value="1"/>
</dbReference>
<evidence type="ECO:0000313" key="4">
    <source>
        <dbReference type="Proteomes" id="UP000218615"/>
    </source>
</evidence>
<dbReference type="InterPro" id="IPR001296">
    <property type="entry name" value="Glyco_trans_1"/>
</dbReference>
<dbReference type="Pfam" id="PF00534">
    <property type="entry name" value="Glycos_transf_1"/>
    <property type="match status" value="1"/>
</dbReference>
<evidence type="ECO:0000259" key="1">
    <source>
        <dbReference type="Pfam" id="PF00534"/>
    </source>
</evidence>
<keyword evidence="3" id="KW-0808">Transferase</keyword>
<accession>A0A284VNU8</accession>
<dbReference type="EMBL" id="FZMP01000124">
    <property type="protein sequence ID" value="SNQ60944.1"/>
    <property type="molecule type" value="Genomic_DNA"/>
</dbReference>
<dbReference type="SUPFAM" id="SSF53756">
    <property type="entry name" value="UDP-Glycosyltransferase/glycogen phosphorylase"/>
    <property type="match status" value="1"/>
</dbReference>
<dbReference type="InterPro" id="IPR050194">
    <property type="entry name" value="Glycosyltransferase_grp1"/>
</dbReference>
<keyword evidence="4" id="KW-1185">Reference proteome</keyword>
<dbReference type="Proteomes" id="UP000218615">
    <property type="component" value="Unassembled WGS sequence"/>
</dbReference>
<dbReference type="InterPro" id="IPR028098">
    <property type="entry name" value="Glyco_trans_4-like_N"/>
</dbReference>